<sequence>MDDTRIEKRIGVQADSERIWDLIADLDAWDRWNPHDRDVEGAIAFGGRLHMTEAWPGHDERRATAQVAEWQPLARLVWAEKRGFLFRTLRYIEIEELERGSCILASGVLFSGLRAELHMDKHRSALRRGHAAIVEGLKAAAEA</sequence>
<dbReference type="Pfam" id="PF10604">
    <property type="entry name" value="Polyketide_cyc2"/>
    <property type="match status" value="1"/>
</dbReference>
<evidence type="ECO:0000313" key="1">
    <source>
        <dbReference type="EMBL" id="URI14767.1"/>
    </source>
</evidence>
<dbReference type="SUPFAM" id="SSF55961">
    <property type="entry name" value="Bet v1-like"/>
    <property type="match status" value="1"/>
</dbReference>
<organism evidence="1 2">
    <name type="scientific">Brevundimonas albigilva</name>
    <dbReference type="NCBI Taxonomy" id="1312364"/>
    <lineage>
        <taxon>Bacteria</taxon>
        <taxon>Pseudomonadati</taxon>
        <taxon>Pseudomonadota</taxon>
        <taxon>Alphaproteobacteria</taxon>
        <taxon>Caulobacterales</taxon>
        <taxon>Caulobacteraceae</taxon>
        <taxon>Brevundimonas</taxon>
    </lineage>
</organism>
<gene>
    <name evidence="1" type="ORF">M8231_13255</name>
</gene>
<keyword evidence="2" id="KW-1185">Reference proteome</keyword>
<accession>A0ABY4SMG3</accession>
<dbReference type="EMBL" id="CP097649">
    <property type="protein sequence ID" value="URI14767.1"/>
    <property type="molecule type" value="Genomic_DNA"/>
</dbReference>
<proteinExistence type="predicted"/>
<dbReference type="Proteomes" id="UP001055429">
    <property type="component" value="Chromosome"/>
</dbReference>
<reference evidence="1" key="1">
    <citation type="submission" date="2022-05" db="EMBL/GenBank/DDBJ databases">
        <title>Brevundimonas albigilva TT17 genome sequence.</title>
        <authorList>
            <person name="Lee K."/>
            <person name="Son H."/>
        </authorList>
    </citation>
    <scope>NUCLEOTIDE SEQUENCE</scope>
    <source>
        <strain evidence="1">TT17</strain>
    </source>
</reference>
<protein>
    <submittedName>
        <fullName evidence="1">SRPBCC domain-containing protein</fullName>
    </submittedName>
</protein>
<dbReference type="RefSeq" id="WP_249749567.1">
    <property type="nucleotide sequence ID" value="NZ_CP097298.1"/>
</dbReference>
<dbReference type="InterPro" id="IPR019587">
    <property type="entry name" value="Polyketide_cyclase/dehydratase"/>
</dbReference>
<name>A0ABY4SMG3_9CAUL</name>
<dbReference type="InterPro" id="IPR023393">
    <property type="entry name" value="START-like_dom_sf"/>
</dbReference>
<dbReference type="CDD" id="cd07822">
    <property type="entry name" value="SRPBCC_4"/>
    <property type="match status" value="1"/>
</dbReference>
<dbReference type="Gene3D" id="3.30.530.20">
    <property type="match status" value="1"/>
</dbReference>
<evidence type="ECO:0000313" key="2">
    <source>
        <dbReference type="Proteomes" id="UP001055429"/>
    </source>
</evidence>